<proteinExistence type="predicted"/>
<keyword evidence="3" id="KW-1185">Reference proteome</keyword>
<accession>A0A2P7S4V4</accession>
<dbReference type="InterPro" id="IPR003741">
    <property type="entry name" value="LUD_dom"/>
</dbReference>
<reference evidence="2 3" key="1">
    <citation type="submission" date="2018-03" db="EMBL/GenBank/DDBJ databases">
        <title>The draft genome of Mesorhizobium sp. 6GN-30.</title>
        <authorList>
            <person name="Liu L."/>
            <person name="Li L."/>
            <person name="Wang T."/>
            <person name="Zhang X."/>
            <person name="Liang L."/>
        </authorList>
    </citation>
    <scope>NUCLEOTIDE SEQUENCE [LARGE SCALE GENOMIC DNA]</scope>
    <source>
        <strain evidence="2 3">6GN30</strain>
    </source>
</reference>
<evidence type="ECO:0000259" key="1">
    <source>
        <dbReference type="Pfam" id="PF02589"/>
    </source>
</evidence>
<dbReference type="EMBL" id="PXYK01000017">
    <property type="protein sequence ID" value="PSJ57516.1"/>
    <property type="molecule type" value="Genomic_DNA"/>
</dbReference>
<dbReference type="OrthoDB" id="9794157at2"/>
<feature type="domain" description="LUD" evidence="1">
    <location>
        <begin position="107"/>
        <end position="221"/>
    </location>
</feature>
<dbReference type="SUPFAM" id="SSF100950">
    <property type="entry name" value="NagB/RpiA/CoA transferase-like"/>
    <property type="match status" value="1"/>
</dbReference>
<dbReference type="InterPro" id="IPR024185">
    <property type="entry name" value="FTHF_cligase-like_sf"/>
</dbReference>
<dbReference type="InterPro" id="IPR037171">
    <property type="entry name" value="NagB/RpiA_transferase-like"/>
</dbReference>
<dbReference type="PANTHER" id="PTHR43682:SF1">
    <property type="entry name" value="LACTATE UTILIZATION PROTEIN C"/>
    <property type="match status" value="1"/>
</dbReference>
<comment type="caution">
    <text evidence="2">The sequence shown here is derived from an EMBL/GenBank/DDBJ whole genome shotgun (WGS) entry which is preliminary data.</text>
</comment>
<gene>
    <name evidence="2" type="ORF">C7I84_17905</name>
</gene>
<dbReference type="AlphaFoldDB" id="A0A2P7S4V4"/>
<dbReference type="Gene3D" id="3.40.50.10420">
    <property type="entry name" value="NagB/RpiA/CoA transferase-like"/>
    <property type="match status" value="1"/>
</dbReference>
<dbReference type="Proteomes" id="UP000241229">
    <property type="component" value="Unassembled WGS sequence"/>
</dbReference>
<name>A0A2P7S4V4_9HYPH</name>
<sequence length="227" mass="24018">MTGRDAILAKVRQSLGAGDDPARRQAVAERLKAAPQGVIPARGQLPRAERVALFRSMAEKLLASVERVAGYDEVPGRVAAYLRERNLPASVRMGADARLEAMPWAEQKTLELRRGASDGDDAVGVSHAGGGIAETGTLLLTSGPDNPTSINFLTDHHIVVVNAADIEGDLESALAKVRDRYGKGAMPRTVNLISGPSRSGDIEQKLILGAHGPRALHILVVDDQADG</sequence>
<dbReference type="RefSeq" id="WP_106773580.1">
    <property type="nucleotide sequence ID" value="NZ_PXYK01000017.1"/>
</dbReference>
<dbReference type="Pfam" id="PF02589">
    <property type="entry name" value="LUD_dom"/>
    <property type="match status" value="1"/>
</dbReference>
<protein>
    <submittedName>
        <fullName evidence="2">Lactate utilization protein</fullName>
    </submittedName>
</protein>
<evidence type="ECO:0000313" key="3">
    <source>
        <dbReference type="Proteomes" id="UP000241229"/>
    </source>
</evidence>
<evidence type="ECO:0000313" key="2">
    <source>
        <dbReference type="EMBL" id="PSJ57516.1"/>
    </source>
</evidence>
<dbReference type="PANTHER" id="PTHR43682">
    <property type="entry name" value="LACTATE UTILIZATION PROTEIN C"/>
    <property type="match status" value="1"/>
</dbReference>
<organism evidence="2 3">
    <name type="scientific">Kumtagia ephedrae</name>
    <dbReference type="NCBI Taxonomy" id="2116701"/>
    <lineage>
        <taxon>Bacteria</taxon>
        <taxon>Pseudomonadati</taxon>
        <taxon>Pseudomonadota</taxon>
        <taxon>Alphaproteobacteria</taxon>
        <taxon>Hyphomicrobiales</taxon>
        <taxon>Phyllobacteriaceae</taxon>
        <taxon>Kumtagia</taxon>
    </lineage>
</organism>